<reference evidence="1 2" key="1">
    <citation type="journal article" date="2011" name="Extremophiles">
        <title>Genomic analysis of Acidianus hospitalis W1 a host for studying crenarchaeal virus and plasmid life cycles.</title>
        <authorList>
            <person name="You X.Y."/>
            <person name="Liu C."/>
            <person name="Wang S.Y."/>
            <person name="Jiang C.Y."/>
            <person name="Shah S.A."/>
            <person name="Prangishvili D."/>
            <person name="She Q."/>
            <person name="Liu S.J."/>
            <person name="Garrett R.A."/>
        </authorList>
    </citation>
    <scope>NUCLEOTIDE SEQUENCE [LARGE SCALE GENOMIC DNA]</scope>
    <source>
        <strain evidence="1 2">W1</strain>
    </source>
</reference>
<evidence type="ECO:0008006" key="3">
    <source>
        <dbReference type="Google" id="ProtNLM"/>
    </source>
</evidence>
<dbReference type="HOGENOM" id="CLU_1329527_0_0_2"/>
<dbReference type="eggNOG" id="arCOG07254">
    <property type="taxonomic scope" value="Archaea"/>
</dbReference>
<accession>F4B651</accession>
<dbReference type="KEGG" id="aho:Ahos_0451"/>
<evidence type="ECO:0000313" key="1">
    <source>
        <dbReference type="EMBL" id="AEE93339.1"/>
    </source>
</evidence>
<dbReference type="STRING" id="933801.Ahos_0451"/>
<gene>
    <name evidence="1" type="ordered locus">Ahos_0451</name>
</gene>
<proteinExistence type="predicted"/>
<evidence type="ECO:0000313" key="2">
    <source>
        <dbReference type="Proteomes" id="UP000008458"/>
    </source>
</evidence>
<dbReference type="EMBL" id="CP002535">
    <property type="protein sequence ID" value="AEE93339.1"/>
    <property type="molecule type" value="Genomic_DNA"/>
</dbReference>
<dbReference type="AlphaFoldDB" id="F4B651"/>
<organism evidence="1 2">
    <name type="scientific">Acidianus hospitalis (strain W1)</name>
    <dbReference type="NCBI Taxonomy" id="933801"/>
    <lineage>
        <taxon>Archaea</taxon>
        <taxon>Thermoproteota</taxon>
        <taxon>Thermoprotei</taxon>
        <taxon>Sulfolobales</taxon>
        <taxon>Sulfolobaceae</taxon>
        <taxon>Acidianus</taxon>
    </lineage>
</organism>
<name>F4B651_ACIHW</name>
<keyword evidence="2" id="KW-1185">Reference proteome</keyword>
<sequence>MKLKNLRPEDYANKNLRDALSISGISKEDIHDRRVKLRKYFDVLYSLYPVYENPDCLVKAKDLIHKLGVIRDMDVICYQPNRDKLAEIVSKKIRVMNYCFLLKVYGSRLLVFNRILSLQKKIEKIEDFHELRKIVRTTRNLVESLGYKNKELSSLAKEMGDLRDEILKIECEGRKVSIDVENYKKRANEIIVTFIIYQDEFHHFSLQQ</sequence>
<dbReference type="GeneID" id="10599891"/>
<protein>
    <recommendedName>
        <fullName evidence="3">CHAD domain-containing protein</fullName>
    </recommendedName>
</protein>
<dbReference type="Proteomes" id="UP000008458">
    <property type="component" value="Chromosome"/>
</dbReference>
<dbReference type="RefSeq" id="WP_013775255.1">
    <property type="nucleotide sequence ID" value="NC_015518.1"/>
</dbReference>
<reference key="2">
    <citation type="journal article" date="2011" name="Extremophiles">
        <title>Genomic analyses of Acidianus hospitalis W1 a host for studying crenarchaeal virus and plasmid life cycles.</title>
        <authorList>
            <person name="You X.Y."/>
            <person name="Liu C."/>
            <person name="Wang S.Y."/>
            <person name="Jiang C.Y."/>
            <person name="Shah S.A."/>
            <person name="Prangishvili D."/>
            <person name="Liu S.J."/>
            <person name="Garrett R.A."/>
        </authorList>
    </citation>
    <scope>NUCLEOTIDE SEQUENCE</scope>
    <source>
        <strain>W1</strain>
    </source>
</reference>